<dbReference type="CDD" id="cd01745">
    <property type="entry name" value="GATase1_2"/>
    <property type="match status" value="1"/>
</dbReference>
<keyword evidence="1" id="KW-0808">Transferase</keyword>
<dbReference type="RefSeq" id="WP_100426412.1">
    <property type="nucleotide sequence ID" value="NZ_PGEX01000001.1"/>
</dbReference>
<dbReference type="AlphaFoldDB" id="A0A2M9A9Z4"/>
<dbReference type="Gene3D" id="3.40.50.880">
    <property type="match status" value="1"/>
</dbReference>
<sequence>MKALIGVMPLWDDEKESIWMFPGYLEGIQKAGGIPIVLPLSSDEGDLEHLVKMCDEFLFTGGHDVSPELYQEKLLNKSVVCCSRRDAMEKIVLQKVLELDKPLLGICRGIQFLNAALGGTLYQDLPTERPSVMEHHQQAPYDVPVHRVKILKDSPLFQCLGVEELLVNSYHHQAVRRMSPMLKPMAVSEDGLVEALYMPGHRFVWAVQWHPEFSYKTDVSSIQILQAFVRMSGK</sequence>
<proteinExistence type="predicted"/>
<evidence type="ECO:0000313" key="1">
    <source>
        <dbReference type="EMBL" id="PJJ42561.1"/>
    </source>
</evidence>
<dbReference type="GO" id="GO:0016740">
    <property type="term" value="F:transferase activity"/>
    <property type="evidence" value="ECO:0007669"/>
    <property type="project" value="UniProtKB-KW"/>
</dbReference>
<dbReference type="PANTHER" id="PTHR43235:SF1">
    <property type="entry name" value="GLUTAMINE AMIDOTRANSFERASE PB2B2.05-RELATED"/>
    <property type="match status" value="1"/>
</dbReference>
<dbReference type="InterPro" id="IPR044668">
    <property type="entry name" value="PuuD-like"/>
</dbReference>
<reference evidence="1 2" key="1">
    <citation type="submission" date="2017-11" db="EMBL/GenBank/DDBJ databases">
        <title>Animal gut microbial communities from fecal samples from Wisconsin, USA.</title>
        <authorList>
            <person name="Neumann A."/>
        </authorList>
    </citation>
    <scope>NUCLEOTIDE SEQUENCE [LARGE SCALE GENOMIC DNA]</scope>
    <source>
        <strain evidence="1 2">UWS3</strain>
    </source>
</reference>
<organism evidence="1 2">
    <name type="scientific">Hallerella succinigenes</name>
    <dbReference type="NCBI Taxonomy" id="1896222"/>
    <lineage>
        <taxon>Bacteria</taxon>
        <taxon>Pseudomonadati</taxon>
        <taxon>Fibrobacterota</taxon>
        <taxon>Fibrobacteria</taxon>
        <taxon>Fibrobacterales</taxon>
        <taxon>Fibrobacteraceae</taxon>
        <taxon>Hallerella</taxon>
    </lineage>
</organism>
<keyword evidence="1" id="KW-0315">Glutamine amidotransferase</keyword>
<gene>
    <name evidence="1" type="ORF">BGX16_2593</name>
</gene>
<dbReference type="InterPro" id="IPR029062">
    <property type="entry name" value="Class_I_gatase-like"/>
</dbReference>
<dbReference type="Pfam" id="PF07722">
    <property type="entry name" value="Peptidase_C26"/>
    <property type="match status" value="1"/>
</dbReference>
<accession>A0A2M9A9Z4</accession>
<dbReference type="PANTHER" id="PTHR43235">
    <property type="entry name" value="GLUTAMINE AMIDOTRANSFERASE PB2B2.05-RELATED"/>
    <property type="match status" value="1"/>
</dbReference>
<dbReference type="GO" id="GO:0005829">
    <property type="term" value="C:cytosol"/>
    <property type="evidence" value="ECO:0007669"/>
    <property type="project" value="TreeGrafter"/>
</dbReference>
<dbReference type="OrthoDB" id="9813383at2"/>
<protein>
    <submittedName>
        <fullName evidence="1">Putative glutamine amidotransferase</fullName>
    </submittedName>
</protein>
<dbReference type="InterPro" id="IPR011697">
    <property type="entry name" value="Peptidase_C26"/>
</dbReference>
<dbReference type="GO" id="GO:0033969">
    <property type="term" value="F:gamma-glutamyl-gamma-aminobutyrate hydrolase activity"/>
    <property type="evidence" value="ECO:0007669"/>
    <property type="project" value="TreeGrafter"/>
</dbReference>
<evidence type="ECO:0000313" key="2">
    <source>
        <dbReference type="Proteomes" id="UP000231134"/>
    </source>
</evidence>
<dbReference type="Proteomes" id="UP000231134">
    <property type="component" value="Unassembled WGS sequence"/>
</dbReference>
<name>A0A2M9A9Z4_9BACT</name>
<dbReference type="PROSITE" id="PS51273">
    <property type="entry name" value="GATASE_TYPE_1"/>
    <property type="match status" value="1"/>
</dbReference>
<dbReference type="EMBL" id="PGEX01000001">
    <property type="protein sequence ID" value="PJJ42561.1"/>
    <property type="molecule type" value="Genomic_DNA"/>
</dbReference>
<dbReference type="SUPFAM" id="SSF52317">
    <property type="entry name" value="Class I glutamine amidotransferase-like"/>
    <property type="match status" value="1"/>
</dbReference>
<comment type="caution">
    <text evidence="1">The sequence shown here is derived from an EMBL/GenBank/DDBJ whole genome shotgun (WGS) entry which is preliminary data.</text>
</comment>
<dbReference type="GO" id="GO:0006598">
    <property type="term" value="P:polyamine catabolic process"/>
    <property type="evidence" value="ECO:0007669"/>
    <property type="project" value="TreeGrafter"/>
</dbReference>
<keyword evidence="2" id="KW-1185">Reference proteome</keyword>